<protein>
    <submittedName>
        <fullName evidence="3">Stage II sporulation protein P</fullName>
    </submittedName>
</protein>
<dbReference type="EMBL" id="JAAKDE010000003">
    <property type="protein sequence ID" value="MBA2132330.1"/>
    <property type="molecule type" value="Genomic_DNA"/>
</dbReference>
<dbReference type="InterPro" id="IPR010897">
    <property type="entry name" value="Spore_II_P"/>
</dbReference>
<organism evidence="3 4">
    <name type="scientific">Capillibacterium thermochitinicola</name>
    <dbReference type="NCBI Taxonomy" id="2699427"/>
    <lineage>
        <taxon>Bacteria</taxon>
        <taxon>Bacillati</taxon>
        <taxon>Bacillota</taxon>
        <taxon>Capillibacterium</taxon>
    </lineage>
</organism>
<dbReference type="RefSeq" id="WP_181338783.1">
    <property type="nucleotide sequence ID" value="NZ_JAAKDE010000003.1"/>
</dbReference>
<dbReference type="Proteomes" id="UP000657177">
    <property type="component" value="Unassembled WGS sequence"/>
</dbReference>
<evidence type="ECO:0000313" key="4">
    <source>
        <dbReference type="Proteomes" id="UP000657177"/>
    </source>
</evidence>
<keyword evidence="2" id="KW-0472">Membrane</keyword>
<comment type="caution">
    <text evidence="3">The sequence shown here is derived from an EMBL/GenBank/DDBJ whole genome shotgun (WGS) entry which is preliminary data.</text>
</comment>
<evidence type="ECO:0000256" key="1">
    <source>
        <dbReference type="SAM" id="MobiDB-lite"/>
    </source>
</evidence>
<name>A0A8J6HYR0_9FIRM</name>
<accession>A0A8J6HYR0</accession>
<keyword evidence="2" id="KW-0812">Transmembrane</keyword>
<keyword evidence="2" id="KW-1133">Transmembrane helix</keyword>
<gene>
    <name evidence="3" type="ORF">G5B42_02035</name>
</gene>
<evidence type="ECO:0000313" key="3">
    <source>
        <dbReference type="EMBL" id="MBA2132330.1"/>
    </source>
</evidence>
<dbReference type="NCBIfam" id="TIGR02867">
    <property type="entry name" value="spore_II_P"/>
    <property type="match status" value="1"/>
</dbReference>
<reference evidence="3" key="1">
    <citation type="submission" date="2020-06" db="EMBL/GenBank/DDBJ databases">
        <title>Novel chitinolytic bacterium.</title>
        <authorList>
            <person name="Ungkulpasvich U."/>
            <person name="Kosugi A."/>
            <person name="Uke A."/>
        </authorList>
    </citation>
    <scope>NUCLEOTIDE SEQUENCE</scope>
    <source>
        <strain evidence="3">UUS1-1</strain>
    </source>
</reference>
<feature type="transmembrane region" description="Helical" evidence="2">
    <location>
        <begin position="16"/>
        <end position="36"/>
    </location>
</feature>
<dbReference type="Pfam" id="PF07454">
    <property type="entry name" value="SpoIIP"/>
    <property type="match status" value="1"/>
</dbReference>
<feature type="region of interest" description="Disordered" evidence="1">
    <location>
        <begin position="129"/>
        <end position="164"/>
    </location>
</feature>
<evidence type="ECO:0000256" key="2">
    <source>
        <dbReference type="SAM" id="Phobius"/>
    </source>
</evidence>
<sequence length="370" mass="42499">MDTLPRKQLPPEHFRYLLVIGLTFFTFFIAIGFYLVDLERQQGSSYPLTYLKRLYHLDSQVGRKFFSQVIPGFKRYRFEDDPDFILDTKTADLILRFLVNIRNPSPREMFKAQFPLLARTEMAKTYTLRNAATHRPVPEPNTQRPAPLPPTRPAPTTPPVQPPRVEPTRILIYHTHTSESYVPVSGRTHNHNNRGDIVQAGAFLAKLLEDKYGIKTLHCDNIHDYYPFRDAYQRSAETVQKLLAEHPQVEVVLDLHRDATPGLNHKVPIKGKTAAKIILVVGSDRLGLPHPNWEKNHHFANSLLEVMDLLYPNLAHGVILAEARYNQHLHPQSIIVEFGDDKSTWEEVTYSLELFAEVLATYLSQASYSM</sequence>
<keyword evidence="4" id="KW-1185">Reference proteome</keyword>
<dbReference type="AlphaFoldDB" id="A0A8J6HYR0"/>
<proteinExistence type="predicted"/>
<feature type="compositionally biased region" description="Pro residues" evidence="1">
    <location>
        <begin position="146"/>
        <end position="164"/>
    </location>
</feature>